<dbReference type="GO" id="GO:0030833">
    <property type="term" value="P:regulation of actin filament polymerization"/>
    <property type="evidence" value="ECO:0007669"/>
    <property type="project" value="TreeGrafter"/>
</dbReference>
<proteinExistence type="inferred from homology"/>
<keyword evidence="3" id="KW-0009">Actin-binding</keyword>
<dbReference type="SUPFAM" id="SSF55753">
    <property type="entry name" value="Actin depolymerizing proteins"/>
    <property type="match status" value="1"/>
</dbReference>
<dbReference type="CDD" id="cd11282">
    <property type="entry name" value="ADF_coactosin_like"/>
    <property type="match status" value="1"/>
</dbReference>
<dbReference type="GO" id="GO:0051015">
    <property type="term" value="F:actin filament binding"/>
    <property type="evidence" value="ECO:0007669"/>
    <property type="project" value="TreeGrafter"/>
</dbReference>
<dbReference type="PANTHER" id="PTHR10829:SF56">
    <property type="entry name" value="ADF-H DOMAIN-CONTAINING PROTEIN"/>
    <property type="match status" value="1"/>
</dbReference>
<evidence type="ECO:0000256" key="5">
    <source>
        <dbReference type="ARBA" id="ARBA00038052"/>
    </source>
</evidence>
<keyword evidence="4" id="KW-0206">Cytoskeleton</keyword>
<keyword evidence="2" id="KW-0963">Cytoplasm</keyword>
<dbReference type="Proteomes" id="UP000298390">
    <property type="component" value="Unassembled WGS sequence"/>
</dbReference>
<evidence type="ECO:0000256" key="3">
    <source>
        <dbReference type="ARBA" id="ARBA00023203"/>
    </source>
</evidence>
<feature type="domain" description="ADF-H" evidence="6">
    <location>
        <begin position="1"/>
        <end position="134"/>
    </location>
</feature>
<dbReference type="FunFam" id="3.40.20.10:FF:000018">
    <property type="entry name" value="Coactosin-like 1"/>
    <property type="match status" value="1"/>
</dbReference>
<dbReference type="InterPro" id="IPR002108">
    <property type="entry name" value="ADF-H"/>
</dbReference>
<dbReference type="SMART" id="SM00102">
    <property type="entry name" value="ADF"/>
    <property type="match status" value="1"/>
</dbReference>
<organism evidence="7 8">
    <name type="scientific">Rhodofomes roseus</name>
    <dbReference type="NCBI Taxonomy" id="34475"/>
    <lineage>
        <taxon>Eukaryota</taxon>
        <taxon>Fungi</taxon>
        <taxon>Dikarya</taxon>
        <taxon>Basidiomycota</taxon>
        <taxon>Agaricomycotina</taxon>
        <taxon>Agaricomycetes</taxon>
        <taxon>Polyporales</taxon>
        <taxon>Rhodofomes</taxon>
    </lineage>
</organism>
<dbReference type="STRING" id="34475.A0A4Y9YMH3"/>
<dbReference type="GO" id="GO:0030427">
    <property type="term" value="C:site of polarized growth"/>
    <property type="evidence" value="ECO:0007669"/>
    <property type="project" value="TreeGrafter"/>
</dbReference>
<reference evidence="7 8" key="1">
    <citation type="submission" date="2019-01" db="EMBL/GenBank/DDBJ databases">
        <title>Genome sequencing of the rare red list fungi Fomitopsis rosea.</title>
        <authorList>
            <person name="Buettner E."/>
            <person name="Kellner H."/>
        </authorList>
    </citation>
    <scope>NUCLEOTIDE SEQUENCE [LARGE SCALE GENOMIC DNA]</scope>
    <source>
        <strain evidence="7 8">DSM 105464</strain>
    </source>
</reference>
<evidence type="ECO:0000313" key="7">
    <source>
        <dbReference type="EMBL" id="TFY62671.1"/>
    </source>
</evidence>
<evidence type="ECO:0000256" key="2">
    <source>
        <dbReference type="ARBA" id="ARBA00022490"/>
    </source>
</evidence>
<dbReference type="AlphaFoldDB" id="A0A4Y9YMH3"/>
<evidence type="ECO:0000256" key="4">
    <source>
        <dbReference type="ARBA" id="ARBA00023212"/>
    </source>
</evidence>
<comment type="similarity">
    <text evidence="5">Belongs to the actin-binding proteins ADF family. Coactosin subfamily.</text>
</comment>
<evidence type="ECO:0000259" key="6">
    <source>
        <dbReference type="PROSITE" id="PS51263"/>
    </source>
</evidence>
<comment type="subcellular location">
    <subcellularLocation>
        <location evidence="1">Cytoplasm</location>
        <location evidence="1">Cytoskeleton</location>
    </subcellularLocation>
</comment>
<dbReference type="Gene3D" id="3.40.20.10">
    <property type="entry name" value="Severin"/>
    <property type="match status" value="1"/>
</dbReference>
<name>A0A4Y9YMH3_9APHY</name>
<dbReference type="PANTHER" id="PTHR10829">
    <property type="entry name" value="CORTACTIN AND DREBRIN"/>
    <property type="match status" value="1"/>
</dbReference>
<dbReference type="PROSITE" id="PS51263">
    <property type="entry name" value="ADF_H"/>
    <property type="match status" value="1"/>
</dbReference>
<protein>
    <recommendedName>
        <fullName evidence="6">ADF-H domain-containing protein</fullName>
    </recommendedName>
</protein>
<dbReference type="EMBL" id="SEKV01000157">
    <property type="protein sequence ID" value="TFY62671.1"/>
    <property type="molecule type" value="Genomic_DNA"/>
</dbReference>
<gene>
    <name evidence="7" type="ORF">EVJ58_g3711</name>
</gene>
<evidence type="ECO:0000313" key="8">
    <source>
        <dbReference type="Proteomes" id="UP000298390"/>
    </source>
</evidence>
<sequence>MADVSDPKIDEAYLDVRSDKTETNWLLSDYESDRSDKLTLTATGSGGLEELREHLDESKASFAYARVQYANDKESKREKFIFIVWIGPNCKVMRKAKISVHAADVKQVLRVYSLEVPAREKDDLKEEPIIVRLRKAGGASYDGIRHYPKTDLMPMQHLRFWRRNRSRRTPIALAALFLRSRIPSDINLASDLLELAELADKLPQLPLFGTMGLEAADLAPINAVMAPTTAAVLQLRGIREAAEEMEMRREARERGRKYGLPDLLTGGSVRRRFFNGYKYEKSNWKMVSRRTVQSIPKAVMQAQRPYMQQRASQVFPMGWLLQKTLGLSLEVCWRILDMAEYWVQMNLTYPPSPSRLQQNSIAERMPVITVTMYHMDTPGEAGSFKRLRRVRLAVGRHNMDGDLPYKHVVSTSSYSKSRWPEDALPVHIFQWDHRPNGNAKDDQKKRRVFDGVRPNDRLTVDVTASKCYGHVDLLRVELFYSCM</sequence>
<accession>A0A4Y9YMH3</accession>
<dbReference type="GO" id="GO:0030864">
    <property type="term" value="C:cortical actin cytoskeleton"/>
    <property type="evidence" value="ECO:0007669"/>
    <property type="project" value="TreeGrafter"/>
</dbReference>
<dbReference type="GO" id="GO:0005884">
    <property type="term" value="C:actin filament"/>
    <property type="evidence" value="ECO:0007669"/>
    <property type="project" value="TreeGrafter"/>
</dbReference>
<dbReference type="InterPro" id="IPR029006">
    <property type="entry name" value="ADF-H/Gelsolin-like_dom_sf"/>
</dbReference>
<comment type="caution">
    <text evidence="7">The sequence shown here is derived from an EMBL/GenBank/DDBJ whole genome shotgun (WGS) entry which is preliminary data.</text>
</comment>
<evidence type="ECO:0000256" key="1">
    <source>
        <dbReference type="ARBA" id="ARBA00004245"/>
    </source>
</evidence>
<dbReference type="Pfam" id="PF00241">
    <property type="entry name" value="Cofilin_ADF"/>
    <property type="match status" value="1"/>
</dbReference>